<protein>
    <submittedName>
        <fullName evidence="4">Transcriptional regulator LytR</fullName>
    </submittedName>
</protein>
<evidence type="ECO:0000256" key="2">
    <source>
        <dbReference type="SAM" id="Phobius"/>
    </source>
</evidence>
<keyword evidence="2" id="KW-1133">Transmembrane helix</keyword>
<evidence type="ECO:0000313" key="5">
    <source>
        <dbReference type="Proteomes" id="UP000628775"/>
    </source>
</evidence>
<sequence>MRTQRAKKKSKLKRALLIFGIIVGVLIVGACSYSYYLYHTVNKTADKMYNPLKGVNNDDLPLKKDTSTAKPLNILILGVDERKGDKGRSDTMIVATLNPQTHSMLLTSIPRDTRVQIPGRAGYSKINAAYAYGNEELAVQTVKKYLNVDIPYYVKMNMEGLADLVDAVGGVTVHNDIQWTDEGFYKKGYVYKKGDIYLDGPKAMGFVRMRHEDNRGDFGRNLRQREVIQGILHKGKSFTSVTKIDNVLNVLGDNVSTNLSFDDMKRLATEYRSAQQNIKDYELKGSTGMKDGISWVFVSDAEFQNAHNKIEEQLKDK</sequence>
<evidence type="ECO:0000259" key="3">
    <source>
        <dbReference type="Pfam" id="PF03816"/>
    </source>
</evidence>
<gene>
    <name evidence="4" type="primary">lytR</name>
    <name evidence="4" type="ORF">GCM10011391_01170</name>
</gene>
<reference evidence="4" key="2">
    <citation type="submission" date="2020-09" db="EMBL/GenBank/DDBJ databases">
        <authorList>
            <person name="Sun Q."/>
            <person name="Zhou Y."/>
        </authorList>
    </citation>
    <scope>NUCLEOTIDE SEQUENCE</scope>
    <source>
        <strain evidence="4">CGMCC 1.15371</strain>
    </source>
</reference>
<proteinExistence type="inferred from homology"/>
<dbReference type="PROSITE" id="PS51257">
    <property type="entry name" value="PROKAR_LIPOPROTEIN"/>
    <property type="match status" value="1"/>
</dbReference>
<dbReference type="NCBIfam" id="TIGR00350">
    <property type="entry name" value="lytR_cpsA_psr"/>
    <property type="match status" value="1"/>
</dbReference>
<dbReference type="InterPro" id="IPR050922">
    <property type="entry name" value="LytR/CpsA/Psr_CW_biosynth"/>
</dbReference>
<name>A0A8J2VDK6_9BACL</name>
<dbReference type="InterPro" id="IPR004474">
    <property type="entry name" value="LytR_CpsA_psr"/>
</dbReference>
<accession>A0A8J2VDK6</accession>
<feature type="transmembrane region" description="Helical" evidence="2">
    <location>
        <begin position="15"/>
        <end position="38"/>
    </location>
</feature>
<keyword evidence="5" id="KW-1185">Reference proteome</keyword>
<comment type="similarity">
    <text evidence="1">Belongs to the LytR/CpsA/Psr (LCP) family.</text>
</comment>
<dbReference type="Pfam" id="PF03816">
    <property type="entry name" value="LytR_cpsA_psr"/>
    <property type="match status" value="1"/>
</dbReference>
<keyword evidence="2" id="KW-0472">Membrane</keyword>
<keyword evidence="2" id="KW-0812">Transmembrane</keyword>
<dbReference type="Gene3D" id="3.40.630.190">
    <property type="entry name" value="LCP protein"/>
    <property type="match status" value="1"/>
</dbReference>
<organism evidence="4 5">
    <name type="scientific">Pullulanibacillus camelliae</name>
    <dbReference type="NCBI Taxonomy" id="1707096"/>
    <lineage>
        <taxon>Bacteria</taxon>
        <taxon>Bacillati</taxon>
        <taxon>Bacillota</taxon>
        <taxon>Bacilli</taxon>
        <taxon>Bacillales</taxon>
        <taxon>Sporolactobacillaceae</taxon>
        <taxon>Pullulanibacillus</taxon>
    </lineage>
</organism>
<evidence type="ECO:0000313" key="4">
    <source>
        <dbReference type="EMBL" id="GGE26632.1"/>
    </source>
</evidence>
<comment type="caution">
    <text evidence="4">The sequence shown here is derived from an EMBL/GenBank/DDBJ whole genome shotgun (WGS) entry which is preliminary data.</text>
</comment>
<reference evidence="4" key="1">
    <citation type="journal article" date="2014" name="Int. J. Syst. Evol. Microbiol.">
        <title>Complete genome sequence of Corynebacterium casei LMG S-19264T (=DSM 44701T), isolated from a smear-ripened cheese.</title>
        <authorList>
            <consortium name="US DOE Joint Genome Institute (JGI-PGF)"/>
            <person name="Walter F."/>
            <person name="Albersmeier A."/>
            <person name="Kalinowski J."/>
            <person name="Ruckert C."/>
        </authorList>
    </citation>
    <scope>NUCLEOTIDE SEQUENCE</scope>
    <source>
        <strain evidence="4">CGMCC 1.15371</strain>
    </source>
</reference>
<dbReference type="AlphaFoldDB" id="A0A8J2VDK6"/>
<feature type="domain" description="Cell envelope-related transcriptional attenuator" evidence="3">
    <location>
        <begin position="88"/>
        <end position="236"/>
    </location>
</feature>
<dbReference type="PANTHER" id="PTHR33392:SF6">
    <property type="entry name" value="POLYISOPRENYL-TEICHOIC ACID--PEPTIDOGLYCAN TEICHOIC ACID TRANSFERASE TAGU"/>
    <property type="match status" value="1"/>
</dbReference>
<dbReference type="RefSeq" id="WP_373285680.1">
    <property type="nucleotide sequence ID" value="NZ_BMIR01000001.1"/>
</dbReference>
<dbReference type="Proteomes" id="UP000628775">
    <property type="component" value="Unassembled WGS sequence"/>
</dbReference>
<evidence type="ECO:0000256" key="1">
    <source>
        <dbReference type="ARBA" id="ARBA00006068"/>
    </source>
</evidence>
<dbReference type="EMBL" id="BMIR01000001">
    <property type="protein sequence ID" value="GGE26632.1"/>
    <property type="molecule type" value="Genomic_DNA"/>
</dbReference>
<dbReference type="PANTHER" id="PTHR33392">
    <property type="entry name" value="POLYISOPRENYL-TEICHOIC ACID--PEPTIDOGLYCAN TEICHOIC ACID TRANSFERASE TAGU"/>
    <property type="match status" value="1"/>
</dbReference>